<evidence type="ECO:0000256" key="3">
    <source>
        <dbReference type="ARBA" id="ARBA00022692"/>
    </source>
</evidence>
<dbReference type="STRING" id="63057.A0A2P5F8T1"/>
<keyword evidence="7 13" id="KW-0675">Receptor</keyword>
<evidence type="ECO:0000256" key="4">
    <source>
        <dbReference type="ARBA" id="ARBA00022989"/>
    </source>
</evidence>
<sequence length="415" mass="46887">MGFSDGSGIITLLSDSLRLINSEIEHHKAIPSLSSLSDPKKAIKTELKKLERKSNRVFILLQFSFDSAMLLFETAKQMDMMGQGYVWIISDENASLLDSVDSSVKYNMQGLSGEIRFKNGILAQSPTFQINNVVGKSYTEIASWSPAHSSQRNFVEQHETKANKGYVGTIGPIYWPGRWQAASKGWTFSEGQKRLKIGVPARAAFKEFVKLSNNQERNGISISGFSINVFEEVERRLPYRLHYDLVPFYDSYDQMMQQVYYKGLDAAIGDISVFADRLRYVEFTQPYISSGLEMVVTVEVDNVKETWMFMKALTQRMWLELMLMHLCICSLVWLIENQHGQKPELKGLGVMLWFSVTTLFFAQIVTASFTANLMSMLTVSKFKPSVPDIETLHMTNAPVGCNGKSFVVSDLGAAW</sequence>
<organism evidence="13 14">
    <name type="scientific">Trema orientale</name>
    <name type="common">Charcoal tree</name>
    <name type="synonym">Celtis orientalis</name>
    <dbReference type="NCBI Taxonomy" id="63057"/>
    <lineage>
        <taxon>Eukaryota</taxon>
        <taxon>Viridiplantae</taxon>
        <taxon>Streptophyta</taxon>
        <taxon>Embryophyta</taxon>
        <taxon>Tracheophyta</taxon>
        <taxon>Spermatophyta</taxon>
        <taxon>Magnoliopsida</taxon>
        <taxon>eudicotyledons</taxon>
        <taxon>Gunneridae</taxon>
        <taxon>Pentapetalae</taxon>
        <taxon>rosids</taxon>
        <taxon>fabids</taxon>
        <taxon>Rosales</taxon>
        <taxon>Cannabaceae</taxon>
        <taxon>Trema</taxon>
    </lineage>
</organism>
<dbReference type="Pfam" id="PF00497">
    <property type="entry name" value="SBP_bac_3"/>
    <property type="match status" value="1"/>
</dbReference>
<evidence type="ECO:0000256" key="7">
    <source>
        <dbReference type="ARBA" id="ARBA00023170"/>
    </source>
</evidence>
<keyword evidence="9" id="KW-1071">Ligand-gated ion channel</keyword>
<keyword evidence="10" id="KW-0407">Ion channel</keyword>
<dbReference type="GO" id="GO:0016020">
    <property type="term" value="C:membrane"/>
    <property type="evidence" value="ECO:0007669"/>
    <property type="project" value="UniProtKB-SubCell"/>
</dbReference>
<evidence type="ECO:0000256" key="8">
    <source>
        <dbReference type="ARBA" id="ARBA00023180"/>
    </source>
</evidence>
<dbReference type="SUPFAM" id="SSF53850">
    <property type="entry name" value="Periplasmic binding protein-like II"/>
    <property type="match status" value="1"/>
</dbReference>
<dbReference type="Pfam" id="PF01094">
    <property type="entry name" value="ANF_receptor"/>
    <property type="match status" value="1"/>
</dbReference>
<evidence type="ECO:0000256" key="1">
    <source>
        <dbReference type="ARBA" id="ARBA00004141"/>
    </source>
</evidence>
<name>A0A2P5F8T1_TREOI</name>
<evidence type="ECO:0000256" key="6">
    <source>
        <dbReference type="ARBA" id="ARBA00023136"/>
    </source>
</evidence>
<keyword evidence="5" id="KW-0406">Ion transport</keyword>
<keyword evidence="6 11" id="KW-0472">Membrane</keyword>
<protein>
    <submittedName>
        <fullName evidence="13">Ionotropic glutamate receptor, metazoa</fullName>
    </submittedName>
</protein>
<evidence type="ECO:0000313" key="14">
    <source>
        <dbReference type="Proteomes" id="UP000237000"/>
    </source>
</evidence>
<dbReference type="SMART" id="SM00079">
    <property type="entry name" value="PBPe"/>
    <property type="match status" value="1"/>
</dbReference>
<evidence type="ECO:0000256" key="11">
    <source>
        <dbReference type="SAM" id="Phobius"/>
    </source>
</evidence>
<dbReference type="AlphaFoldDB" id="A0A2P5F8T1"/>
<dbReference type="Gene3D" id="3.40.190.10">
    <property type="entry name" value="Periplasmic binding protein-like II"/>
    <property type="match status" value="1"/>
</dbReference>
<accession>A0A2P5F8T1</accession>
<dbReference type="InterPro" id="IPR001638">
    <property type="entry name" value="Solute-binding_3/MltF_N"/>
</dbReference>
<dbReference type="GO" id="GO:0015276">
    <property type="term" value="F:ligand-gated monoatomic ion channel activity"/>
    <property type="evidence" value="ECO:0007669"/>
    <property type="project" value="InterPro"/>
</dbReference>
<dbReference type="InterPro" id="IPR028082">
    <property type="entry name" value="Peripla_BP_I"/>
</dbReference>
<dbReference type="Proteomes" id="UP000237000">
    <property type="component" value="Unassembled WGS sequence"/>
</dbReference>
<reference evidence="14" key="1">
    <citation type="submission" date="2016-06" db="EMBL/GenBank/DDBJ databases">
        <title>Parallel loss of symbiosis genes in relatives of nitrogen-fixing non-legume Parasponia.</title>
        <authorList>
            <person name="Van Velzen R."/>
            <person name="Holmer R."/>
            <person name="Bu F."/>
            <person name="Rutten L."/>
            <person name="Van Zeijl A."/>
            <person name="Liu W."/>
            <person name="Santuari L."/>
            <person name="Cao Q."/>
            <person name="Sharma T."/>
            <person name="Shen D."/>
            <person name="Roswanjaya Y."/>
            <person name="Wardhani T."/>
            <person name="Kalhor M.S."/>
            <person name="Jansen J."/>
            <person name="Van den Hoogen J."/>
            <person name="Gungor B."/>
            <person name="Hartog M."/>
            <person name="Hontelez J."/>
            <person name="Verver J."/>
            <person name="Yang W.-C."/>
            <person name="Schijlen E."/>
            <person name="Repin R."/>
            <person name="Schilthuizen M."/>
            <person name="Schranz E."/>
            <person name="Heidstra R."/>
            <person name="Miyata K."/>
            <person name="Fedorova E."/>
            <person name="Kohlen W."/>
            <person name="Bisseling T."/>
            <person name="Smit S."/>
            <person name="Geurts R."/>
        </authorList>
    </citation>
    <scope>NUCLEOTIDE SEQUENCE [LARGE SCALE GENOMIC DNA]</scope>
    <source>
        <strain evidence="14">cv. RG33-2</strain>
    </source>
</reference>
<evidence type="ECO:0000256" key="2">
    <source>
        <dbReference type="ARBA" id="ARBA00022448"/>
    </source>
</evidence>
<dbReference type="InterPro" id="IPR015683">
    <property type="entry name" value="Ionotropic_Glu_rcpt"/>
</dbReference>
<dbReference type="InterPro" id="IPR001320">
    <property type="entry name" value="Iontro_rcpt_C"/>
</dbReference>
<keyword evidence="14" id="KW-1185">Reference proteome</keyword>
<evidence type="ECO:0000256" key="5">
    <source>
        <dbReference type="ARBA" id="ARBA00023065"/>
    </source>
</evidence>
<dbReference type="InterPro" id="IPR001828">
    <property type="entry name" value="ANF_lig-bd_rcpt"/>
</dbReference>
<dbReference type="SUPFAM" id="SSF53822">
    <property type="entry name" value="Periplasmic binding protein-like I"/>
    <property type="match status" value="1"/>
</dbReference>
<evidence type="ECO:0000256" key="9">
    <source>
        <dbReference type="ARBA" id="ARBA00023286"/>
    </source>
</evidence>
<dbReference type="OrthoDB" id="5984008at2759"/>
<dbReference type="PANTHER" id="PTHR18966">
    <property type="entry name" value="IONOTROPIC GLUTAMATE RECEPTOR"/>
    <property type="match status" value="1"/>
</dbReference>
<evidence type="ECO:0000256" key="10">
    <source>
        <dbReference type="ARBA" id="ARBA00023303"/>
    </source>
</evidence>
<comment type="subcellular location">
    <subcellularLocation>
        <location evidence="1">Membrane</location>
        <topology evidence="1">Multi-pass membrane protein</topology>
    </subcellularLocation>
</comment>
<feature type="domain" description="Ionotropic glutamate receptor C-terminal" evidence="12">
    <location>
        <begin position="196"/>
        <end position="410"/>
    </location>
</feature>
<feature type="transmembrane region" description="Helical" evidence="11">
    <location>
        <begin position="350"/>
        <end position="373"/>
    </location>
</feature>
<dbReference type="EMBL" id="JXTC01000053">
    <property type="protein sequence ID" value="PON94195.1"/>
    <property type="molecule type" value="Genomic_DNA"/>
</dbReference>
<keyword evidence="8" id="KW-0325">Glycoprotein</keyword>
<proteinExistence type="predicted"/>
<dbReference type="Gene3D" id="3.40.50.2300">
    <property type="match status" value="1"/>
</dbReference>
<evidence type="ECO:0000313" key="13">
    <source>
        <dbReference type="EMBL" id="PON94195.1"/>
    </source>
</evidence>
<dbReference type="Gene3D" id="1.10.287.70">
    <property type="match status" value="1"/>
</dbReference>
<keyword evidence="3 11" id="KW-0812">Transmembrane</keyword>
<keyword evidence="2" id="KW-0813">Transport</keyword>
<gene>
    <name evidence="13" type="ORF">TorRG33x02_099330</name>
</gene>
<dbReference type="FunFam" id="3.40.190.10:FF:000054">
    <property type="entry name" value="Glutamate receptor"/>
    <property type="match status" value="1"/>
</dbReference>
<feature type="transmembrane region" description="Helical" evidence="11">
    <location>
        <begin position="317"/>
        <end position="335"/>
    </location>
</feature>
<evidence type="ECO:0000259" key="12">
    <source>
        <dbReference type="SMART" id="SM00079"/>
    </source>
</evidence>
<keyword evidence="4 11" id="KW-1133">Transmembrane helix</keyword>
<comment type="caution">
    <text evidence="13">The sequence shown here is derived from an EMBL/GenBank/DDBJ whole genome shotgun (WGS) entry which is preliminary data.</text>
</comment>
<dbReference type="InParanoid" id="A0A2P5F8T1"/>